<keyword evidence="3" id="KW-0274">FAD</keyword>
<reference evidence="5" key="2">
    <citation type="submission" date="2020-05" db="EMBL/GenBank/DDBJ databases">
        <authorList>
            <person name="Kim H.-S."/>
            <person name="Proctor R.H."/>
            <person name="Brown D.W."/>
        </authorList>
    </citation>
    <scope>NUCLEOTIDE SEQUENCE</scope>
    <source>
        <strain evidence="5">NRRL 20472</strain>
    </source>
</reference>
<name>A0A8H4X0Z3_9HYPO</name>
<dbReference type="Gene3D" id="2.40.110.20">
    <property type="match status" value="1"/>
</dbReference>
<dbReference type="InterPro" id="IPR036250">
    <property type="entry name" value="AcylCo_DH-like_C"/>
</dbReference>
<evidence type="ECO:0000313" key="5">
    <source>
        <dbReference type="EMBL" id="KAF4957857.1"/>
    </source>
</evidence>
<dbReference type="PANTHER" id="PTHR42707">
    <property type="entry name" value="ACYL-COA DEHYDROGENASE"/>
    <property type="match status" value="1"/>
</dbReference>
<evidence type="ECO:0000259" key="4">
    <source>
        <dbReference type="Pfam" id="PF00441"/>
    </source>
</evidence>
<dbReference type="InterPro" id="IPR009075">
    <property type="entry name" value="AcylCo_DH/oxidase_C"/>
</dbReference>
<dbReference type="SUPFAM" id="SSF47203">
    <property type="entry name" value="Acyl-CoA dehydrogenase C-terminal domain-like"/>
    <property type="match status" value="1"/>
</dbReference>
<dbReference type="Proteomes" id="UP000622797">
    <property type="component" value="Unassembled WGS sequence"/>
</dbReference>
<proteinExistence type="inferred from homology"/>
<sequence length="412" mass="44901">MINSSASFTAPHAPAHPVVMASNHQTSWVGSHAITIPGTTEPNYIRILLPLPPPRFLPGRHQFLDPMQGSRILASDLAGASSYYGGYLFQSQLTNNHHLLKKKRVAGTELNGVRIRRLKQKLGTKPLPTSELELKGMRGWLIGKEGKGINEVGIVLNITRIHLTIGVLGAAGRALSAARAFARMMLGFFVTALLARSEKQQLYPPPLLDLVPKSSQDVSCLLRLLGSVAKASAAMDTCGVVQTAMESLGGVGYLENDEMYFNVARLWRDTSSVLIGEGTTDVLATDVVKVMKGKIGSYVMQAYGRWVKSSLPKKDFMAPEAAILSQQWLDLQAAISSHSLEYLTLNGREIMDGVCKLTSGILLLADASRDEDPVAMEVARRWIKPSTFLSGSSVEKELMLDQQIVFGEQPTF</sequence>
<dbReference type="EMBL" id="JABEXW010000712">
    <property type="protein sequence ID" value="KAF4957857.1"/>
    <property type="molecule type" value="Genomic_DNA"/>
</dbReference>
<evidence type="ECO:0000313" key="6">
    <source>
        <dbReference type="Proteomes" id="UP000622797"/>
    </source>
</evidence>
<dbReference type="InterPro" id="IPR052904">
    <property type="entry name" value="Acyl-CoA_dehydrogenase-like"/>
</dbReference>
<dbReference type="AlphaFoldDB" id="A0A8H4X0Z3"/>
<evidence type="ECO:0000256" key="1">
    <source>
        <dbReference type="ARBA" id="ARBA00009347"/>
    </source>
</evidence>
<dbReference type="InterPro" id="IPR009100">
    <property type="entry name" value="AcylCoA_DH/oxidase_NM_dom_sf"/>
</dbReference>
<reference evidence="5" key="1">
    <citation type="journal article" date="2020" name="BMC Genomics">
        <title>Correction to: Identification and distribution of gene clusters required for synthesis of sphingolipid metabolism inhibitors in diverse species of the filamentous fungus Fusarium.</title>
        <authorList>
            <person name="Kim H.S."/>
            <person name="Lohmar J.M."/>
            <person name="Busman M."/>
            <person name="Brown D.W."/>
            <person name="Naumann T.A."/>
            <person name="Divon H.H."/>
            <person name="Lysoe E."/>
            <person name="Uhlig S."/>
            <person name="Proctor R.H."/>
        </authorList>
    </citation>
    <scope>NUCLEOTIDE SEQUENCE</scope>
    <source>
        <strain evidence="5">NRRL 20472</strain>
    </source>
</reference>
<comment type="similarity">
    <text evidence="1">Belongs to the acyl-CoA dehydrogenase family.</text>
</comment>
<comment type="caution">
    <text evidence="5">The sequence shown here is derived from an EMBL/GenBank/DDBJ whole genome shotgun (WGS) entry which is preliminary data.</text>
</comment>
<evidence type="ECO:0000256" key="2">
    <source>
        <dbReference type="ARBA" id="ARBA00022630"/>
    </source>
</evidence>
<protein>
    <recommendedName>
        <fullName evidence="4">Acyl-CoA dehydrogenase/oxidase C-terminal domain-containing protein</fullName>
    </recommendedName>
</protein>
<dbReference type="SUPFAM" id="SSF56645">
    <property type="entry name" value="Acyl-CoA dehydrogenase NM domain-like"/>
    <property type="match status" value="1"/>
</dbReference>
<dbReference type="OrthoDB" id="10251155at2759"/>
<keyword evidence="6" id="KW-1185">Reference proteome</keyword>
<dbReference type="Gene3D" id="1.20.140.10">
    <property type="entry name" value="Butyryl-CoA Dehydrogenase, subunit A, domain 3"/>
    <property type="match status" value="1"/>
</dbReference>
<dbReference type="GO" id="GO:0003995">
    <property type="term" value="F:acyl-CoA dehydrogenase activity"/>
    <property type="evidence" value="ECO:0007669"/>
    <property type="project" value="TreeGrafter"/>
</dbReference>
<keyword evidence="2" id="KW-0285">Flavoprotein</keyword>
<gene>
    <name evidence="5" type="ORF">FSARC_11153</name>
</gene>
<accession>A0A8H4X0Z3</accession>
<organism evidence="5 6">
    <name type="scientific">Fusarium sarcochroum</name>
    <dbReference type="NCBI Taxonomy" id="1208366"/>
    <lineage>
        <taxon>Eukaryota</taxon>
        <taxon>Fungi</taxon>
        <taxon>Dikarya</taxon>
        <taxon>Ascomycota</taxon>
        <taxon>Pezizomycotina</taxon>
        <taxon>Sordariomycetes</taxon>
        <taxon>Hypocreomycetidae</taxon>
        <taxon>Hypocreales</taxon>
        <taxon>Nectriaceae</taxon>
        <taxon>Fusarium</taxon>
        <taxon>Fusarium lateritium species complex</taxon>
    </lineage>
</organism>
<dbReference type="Pfam" id="PF00441">
    <property type="entry name" value="Acyl-CoA_dh_1"/>
    <property type="match status" value="1"/>
</dbReference>
<feature type="domain" description="Acyl-CoA dehydrogenase/oxidase C-terminal" evidence="4">
    <location>
        <begin position="224"/>
        <end position="290"/>
    </location>
</feature>
<dbReference type="PANTHER" id="PTHR42707:SF2">
    <property type="entry name" value="ACD11 DEHYDROGENASE"/>
    <property type="match status" value="1"/>
</dbReference>
<evidence type="ECO:0000256" key="3">
    <source>
        <dbReference type="ARBA" id="ARBA00022827"/>
    </source>
</evidence>